<proteinExistence type="predicted"/>
<evidence type="ECO:0000313" key="3">
    <source>
        <dbReference type="Proteomes" id="UP001320831"/>
    </source>
</evidence>
<keyword evidence="3" id="KW-1185">Reference proteome</keyword>
<dbReference type="InterPro" id="IPR047650">
    <property type="entry name" value="Transpos_IS110"/>
</dbReference>
<comment type="caution">
    <text evidence="2">The sequence shown here is derived from an EMBL/GenBank/DDBJ whole genome shotgun (WGS) entry which is preliminary data.</text>
</comment>
<name>A0ABT2LTX0_9HYPH</name>
<dbReference type="PANTHER" id="PTHR33055">
    <property type="entry name" value="TRANSPOSASE FOR INSERTION SEQUENCE ELEMENT IS1111A"/>
    <property type="match status" value="1"/>
</dbReference>
<organism evidence="2 3">
    <name type="scientific">Chelativorans salis</name>
    <dbReference type="NCBI Taxonomy" id="2978478"/>
    <lineage>
        <taxon>Bacteria</taxon>
        <taxon>Pseudomonadati</taxon>
        <taxon>Pseudomonadota</taxon>
        <taxon>Alphaproteobacteria</taxon>
        <taxon>Hyphomicrobiales</taxon>
        <taxon>Phyllobacteriaceae</taxon>
        <taxon>Chelativorans</taxon>
    </lineage>
</organism>
<dbReference type="PANTHER" id="PTHR33055:SF3">
    <property type="entry name" value="PUTATIVE TRANSPOSASE FOR IS117-RELATED"/>
    <property type="match status" value="1"/>
</dbReference>
<reference evidence="2 3" key="1">
    <citation type="submission" date="2022-09" db="EMBL/GenBank/DDBJ databases">
        <title>Chelativorans salina sp. nov., a novel slightly halophilic bacterium isolated from a saline lake sediment enrichment.</title>
        <authorList>
            <person name="Gao L."/>
            <person name="Fang B.-Z."/>
            <person name="Li W.-J."/>
        </authorList>
    </citation>
    <scope>NUCLEOTIDE SEQUENCE [LARGE SCALE GENOMIC DNA]</scope>
    <source>
        <strain evidence="2 3">EGI FJ00035</strain>
    </source>
</reference>
<evidence type="ECO:0000259" key="1">
    <source>
        <dbReference type="Pfam" id="PF01548"/>
    </source>
</evidence>
<sequence length="109" mass="11888">MTGEVRWFAGIDWATECHQVCLLDASGQPVGERSVSHGGGGLAEACDWLTERTGDEPAAIAVAIEVPHGPVVEALLEREFHVYAVNPKQLDRFRDRFSVAGAKDDRRDA</sequence>
<dbReference type="InterPro" id="IPR002525">
    <property type="entry name" value="Transp_IS110-like_N"/>
</dbReference>
<evidence type="ECO:0000313" key="2">
    <source>
        <dbReference type="EMBL" id="MCT7377976.1"/>
    </source>
</evidence>
<gene>
    <name evidence="2" type="ORF">N5A92_23440</name>
</gene>
<accession>A0ABT2LTX0</accession>
<dbReference type="EMBL" id="JAOCZP010000010">
    <property type="protein sequence ID" value="MCT7377976.1"/>
    <property type="molecule type" value="Genomic_DNA"/>
</dbReference>
<protein>
    <submittedName>
        <fullName evidence="2">IS110 family transposase</fullName>
    </submittedName>
</protein>
<dbReference type="Proteomes" id="UP001320831">
    <property type="component" value="Unassembled WGS sequence"/>
</dbReference>
<dbReference type="Pfam" id="PF01548">
    <property type="entry name" value="DEDD_Tnp_IS110"/>
    <property type="match status" value="1"/>
</dbReference>
<feature type="domain" description="Transposase IS110-like N-terminal" evidence="1">
    <location>
        <begin position="9"/>
        <end position="109"/>
    </location>
</feature>